<dbReference type="PANTHER" id="PTHR30346:SF28">
    <property type="entry name" value="HTH-TYPE TRANSCRIPTIONAL REGULATOR CYNR"/>
    <property type="match status" value="1"/>
</dbReference>
<dbReference type="Pfam" id="PF00126">
    <property type="entry name" value="HTH_1"/>
    <property type="match status" value="1"/>
</dbReference>
<comment type="similarity">
    <text evidence="1">Belongs to the LysR transcriptional regulatory family.</text>
</comment>
<keyword evidence="7" id="KW-1185">Reference proteome</keyword>
<evidence type="ECO:0000313" key="7">
    <source>
        <dbReference type="Proteomes" id="UP001596413"/>
    </source>
</evidence>
<dbReference type="Pfam" id="PF03466">
    <property type="entry name" value="LysR_substrate"/>
    <property type="match status" value="1"/>
</dbReference>
<evidence type="ECO:0000313" key="6">
    <source>
        <dbReference type="EMBL" id="MFC7221108.1"/>
    </source>
</evidence>
<reference evidence="7" key="1">
    <citation type="journal article" date="2019" name="Int. J. Syst. Evol. Microbiol.">
        <title>The Global Catalogue of Microorganisms (GCM) 10K type strain sequencing project: providing services to taxonomists for standard genome sequencing and annotation.</title>
        <authorList>
            <consortium name="The Broad Institute Genomics Platform"/>
            <consortium name="The Broad Institute Genome Sequencing Center for Infectious Disease"/>
            <person name="Wu L."/>
            <person name="Ma J."/>
        </authorList>
    </citation>
    <scope>NUCLEOTIDE SEQUENCE [LARGE SCALE GENOMIC DNA]</scope>
    <source>
        <strain evidence="7">CGMCC 1.13681</strain>
    </source>
</reference>
<keyword evidence="2" id="KW-0805">Transcription regulation</keyword>
<proteinExistence type="inferred from homology"/>
<evidence type="ECO:0000256" key="1">
    <source>
        <dbReference type="ARBA" id="ARBA00009437"/>
    </source>
</evidence>
<dbReference type="InterPro" id="IPR000847">
    <property type="entry name" value="LysR_HTH_N"/>
</dbReference>
<dbReference type="InterPro" id="IPR005119">
    <property type="entry name" value="LysR_subst-bd"/>
</dbReference>
<dbReference type="SUPFAM" id="SSF53850">
    <property type="entry name" value="Periplasmic binding protein-like II"/>
    <property type="match status" value="1"/>
</dbReference>
<sequence>MSVELRHLHAFLAIAEEGSITRAAARLHTGQPALSRTLAQLEAHLGLRLVDRSTHHLELTPAGRVFHDRAALAVDAVRTALDPAGLGSWPLRLGHPWAALGADTVPLLRRWDELHPAVPLELRRIDDSTAGLTRGLVDAALLRGEVGAPGVETELLLYEDRVAVLPADSPLAAREVLAAAELAECRLAVNTVSGTSSPALWPPQARPRGTLEVANTDEWLTAIAAGRAVGVSTVATPSIHSHPAIVYRPLTGLPPVPVYFARRRGPGHPALPALLSLAREVTAHHARTTP</sequence>
<evidence type="ECO:0000256" key="3">
    <source>
        <dbReference type="ARBA" id="ARBA00023125"/>
    </source>
</evidence>
<evidence type="ECO:0000256" key="2">
    <source>
        <dbReference type="ARBA" id="ARBA00023015"/>
    </source>
</evidence>
<gene>
    <name evidence="6" type="ORF">ACFQLX_23540</name>
</gene>
<keyword evidence="4" id="KW-0804">Transcription</keyword>
<dbReference type="PROSITE" id="PS50931">
    <property type="entry name" value="HTH_LYSR"/>
    <property type="match status" value="1"/>
</dbReference>
<dbReference type="InterPro" id="IPR036390">
    <property type="entry name" value="WH_DNA-bd_sf"/>
</dbReference>
<dbReference type="EMBL" id="JBHSZO010000051">
    <property type="protein sequence ID" value="MFC7221108.1"/>
    <property type="molecule type" value="Genomic_DNA"/>
</dbReference>
<protein>
    <submittedName>
        <fullName evidence="6">LysR family transcriptional regulator</fullName>
    </submittedName>
</protein>
<accession>A0ABW2GK33</accession>
<feature type="domain" description="HTH lysR-type" evidence="5">
    <location>
        <begin position="3"/>
        <end position="60"/>
    </location>
</feature>
<dbReference type="Gene3D" id="3.40.190.10">
    <property type="entry name" value="Periplasmic binding protein-like II"/>
    <property type="match status" value="2"/>
</dbReference>
<dbReference type="Proteomes" id="UP001596413">
    <property type="component" value="Unassembled WGS sequence"/>
</dbReference>
<name>A0ABW2GK33_9ACTN</name>
<dbReference type="PRINTS" id="PR00039">
    <property type="entry name" value="HTHLYSR"/>
</dbReference>
<evidence type="ECO:0000259" key="5">
    <source>
        <dbReference type="PROSITE" id="PS50931"/>
    </source>
</evidence>
<comment type="caution">
    <text evidence="6">The sequence shown here is derived from an EMBL/GenBank/DDBJ whole genome shotgun (WGS) entry which is preliminary data.</text>
</comment>
<dbReference type="InterPro" id="IPR036388">
    <property type="entry name" value="WH-like_DNA-bd_sf"/>
</dbReference>
<dbReference type="PANTHER" id="PTHR30346">
    <property type="entry name" value="TRANSCRIPTIONAL DUAL REGULATOR HCAR-RELATED"/>
    <property type="match status" value="1"/>
</dbReference>
<dbReference type="Gene3D" id="1.10.10.10">
    <property type="entry name" value="Winged helix-like DNA-binding domain superfamily/Winged helix DNA-binding domain"/>
    <property type="match status" value="1"/>
</dbReference>
<dbReference type="RefSeq" id="WP_386418250.1">
    <property type="nucleotide sequence ID" value="NZ_JBHSZO010000051.1"/>
</dbReference>
<evidence type="ECO:0000256" key="4">
    <source>
        <dbReference type="ARBA" id="ARBA00023163"/>
    </source>
</evidence>
<organism evidence="6 7">
    <name type="scientific">Streptomyces polyrhachis</name>
    <dbReference type="NCBI Taxonomy" id="1282885"/>
    <lineage>
        <taxon>Bacteria</taxon>
        <taxon>Bacillati</taxon>
        <taxon>Actinomycetota</taxon>
        <taxon>Actinomycetes</taxon>
        <taxon>Kitasatosporales</taxon>
        <taxon>Streptomycetaceae</taxon>
        <taxon>Streptomyces</taxon>
    </lineage>
</organism>
<keyword evidence="3" id="KW-0238">DNA-binding</keyword>
<dbReference type="SUPFAM" id="SSF46785">
    <property type="entry name" value="Winged helix' DNA-binding domain"/>
    <property type="match status" value="1"/>
</dbReference>